<feature type="domain" description="Smf/DprA SLOG" evidence="2">
    <location>
        <begin position="91"/>
        <end position="295"/>
    </location>
</feature>
<dbReference type="InterPro" id="IPR057666">
    <property type="entry name" value="DrpA_SLOG"/>
</dbReference>
<dbReference type="Proteomes" id="UP000553766">
    <property type="component" value="Unassembled WGS sequence"/>
</dbReference>
<dbReference type="InterPro" id="IPR003488">
    <property type="entry name" value="DprA"/>
</dbReference>
<organism evidence="4 5">
    <name type="scientific">Rubricella aquisinus</name>
    <dbReference type="NCBI Taxonomy" id="2028108"/>
    <lineage>
        <taxon>Bacteria</taxon>
        <taxon>Pseudomonadati</taxon>
        <taxon>Pseudomonadota</taxon>
        <taxon>Alphaproteobacteria</taxon>
        <taxon>Rhodobacterales</taxon>
        <taxon>Paracoccaceae</taxon>
        <taxon>Rubricella</taxon>
    </lineage>
</organism>
<reference evidence="4 5" key="1">
    <citation type="submission" date="2020-08" db="EMBL/GenBank/DDBJ databases">
        <title>Genomic Encyclopedia of Type Strains, Phase IV (KMG-IV): sequencing the most valuable type-strain genomes for metagenomic binning, comparative biology and taxonomic classification.</title>
        <authorList>
            <person name="Goeker M."/>
        </authorList>
    </citation>
    <scope>NUCLEOTIDE SEQUENCE [LARGE SCALE GENOMIC DNA]</scope>
    <source>
        <strain evidence="4 5">DSM 103377</strain>
    </source>
</reference>
<gene>
    <name evidence="4" type="ORF">FHS89_000421</name>
</gene>
<dbReference type="Gene3D" id="3.40.50.450">
    <property type="match status" value="1"/>
</dbReference>
<evidence type="ECO:0000313" key="4">
    <source>
        <dbReference type="EMBL" id="MBB5514423.1"/>
    </source>
</evidence>
<proteinExistence type="inferred from homology"/>
<dbReference type="InterPro" id="IPR036388">
    <property type="entry name" value="WH-like_DNA-bd_sf"/>
</dbReference>
<dbReference type="Pfam" id="PF02481">
    <property type="entry name" value="DNA_processg_A"/>
    <property type="match status" value="1"/>
</dbReference>
<keyword evidence="5" id="KW-1185">Reference proteome</keyword>
<evidence type="ECO:0000259" key="2">
    <source>
        <dbReference type="Pfam" id="PF02481"/>
    </source>
</evidence>
<dbReference type="NCBIfam" id="TIGR00732">
    <property type="entry name" value="dprA"/>
    <property type="match status" value="1"/>
</dbReference>
<dbReference type="Pfam" id="PF17782">
    <property type="entry name" value="WHD_DprA"/>
    <property type="match status" value="1"/>
</dbReference>
<sequence length="380" mass="40343">MDGFGFIDGDQPPLPDPGEELFCHVRLARSPRVGTATFQRLMAEYGTAERALEALPHRVSRSGKADYCPAPKDRIEEEIARASAAGARPLLLGHPGYPARLAEIDDAPPILWALGDCALAHRPTVALVGARNASALGQRLAANLAKELGAAGQVIVSGMARGIDRAAHMASLETGSIAVLAGGVDVVYPRQNSDLAAALSTRGLLLSEAPMGLQPLARHFPKRNRIIAGLSQATVLIEAAERSGSLITARMALEQGRDVMAVPGNPLDGRAAGCNALIRQGAALIRDAADVLEALDTPIRQTPLRTNGFHDQTGHWMGEEPLPDRLHQMLHDLITTAPVPEDTLIRHLGLPVPQVVTALMDMELAGQIDRHAGGLISRRV</sequence>
<dbReference type="SUPFAM" id="SSF102405">
    <property type="entry name" value="MCP/YpsA-like"/>
    <property type="match status" value="1"/>
</dbReference>
<dbReference type="PANTHER" id="PTHR43022:SF1">
    <property type="entry name" value="PROTEIN SMF"/>
    <property type="match status" value="1"/>
</dbReference>
<evidence type="ECO:0000313" key="5">
    <source>
        <dbReference type="Proteomes" id="UP000553766"/>
    </source>
</evidence>
<dbReference type="AlphaFoldDB" id="A0A840WJR6"/>
<comment type="similarity">
    <text evidence="1">Belongs to the DprA/Smf family.</text>
</comment>
<dbReference type="PANTHER" id="PTHR43022">
    <property type="entry name" value="PROTEIN SMF"/>
    <property type="match status" value="1"/>
</dbReference>
<accession>A0A840WJR6</accession>
<evidence type="ECO:0000259" key="3">
    <source>
        <dbReference type="Pfam" id="PF17782"/>
    </source>
</evidence>
<dbReference type="InterPro" id="IPR041614">
    <property type="entry name" value="DprA_WH"/>
</dbReference>
<comment type="caution">
    <text evidence="4">The sequence shown here is derived from an EMBL/GenBank/DDBJ whole genome shotgun (WGS) entry which is preliminary data.</text>
</comment>
<dbReference type="Pfam" id="PF21102">
    <property type="entry name" value="DprA_N"/>
    <property type="match status" value="1"/>
</dbReference>
<dbReference type="Gene3D" id="1.10.10.10">
    <property type="entry name" value="Winged helix-like DNA-binding domain superfamily/Winged helix DNA-binding domain"/>
    <property type="match status" value="1"/>
</dbReference>
<evidence type="ECO:0000256" key="1">
    <source>
        <dbReference type="ARBA" id="ARBA00006525"/>
    </source>
</evidence>
<dbReference type="EMBL" id="JACIJS010000001">
    <property type="protein sequence ID" value="MBB5514423.1"/>
    <property type="molecule type" value="Genomic_DNA"/>
</dbReference>
<feature type="domain" description="DprA winged helix" evidence="3">
    <location>
        <begin position="322"/>
        <end position="374"/>
    </location>
</feature>
<name>A0A840WJR6_9RHOB</name>
<dbReference type="RefSeq" id="WP_184007963.1">
    <property type="nucleotide sequence ID" value="NZ_JACIJS010000001.1"/>
</dbReference>
<dbReference type="GO" id="GO:0009294">
    <property type="term" value="P:DNA-mediated transformation"/>
    <property type="evidence" value="ECO:0007669"/>
    <property type="project" value="InterPro"/>
</dbReference>
<protein>
    <submittedName>
        <fullName evidence="4">DNA processing protein</fullName>
    </submittedName>
</protein>